<accession>A0A0K2W2J1</accession>
<evidence type="ECO:0000259" key="4">
    <source>
        <dbReference type="Pfam" id="PF08245"/>
    </source>
</evidence>
<proteinExistence type="predicted"/>
<dbReference type="PANTHER" id="PTHR43024:SF1">
    <property type="entry name" value="UDP-N-ACETYLMURAMOYL-TRIPEPTIDE--D-ALANYL-D-ALANINE LIGASE"/>
    <property type="match status" value="1"/>
</dbReference>
<keyword evidence="1 5" id="KW-0436">Ligase</keyword>
<dbReference type="AlphaFoldDB" id="A0A0K2W2J1"/>
<dbReference type="Gene3D" id="3.90.190.20">
    <property type="entry name" value="Mur ligase, C-terminal domain"/>
    <property type="match status" value="1"/>
</dbReference>
<feature type="domain" description="Mur ligase central" evidence="4">
    <location>
        <begin position="69"/>
        <end position="257"/>
    </location>
</feature>
<sequence length="472" mass="52537">MRRTDRLAPSSQVSNLTSWSVETITDRGQGNWRVVKVRLREIRNDLGWRLRRYRARRARAQSKAIFIGITGSSGKSTATSLLGHILAGHGTVHTQVLANTLKALVRTLYKRMKRAGEVDYVVFEAGAFEPGSIRPMAEMLEPDLAVVTMVRLEHFAQFRSLEAVAQEKKALVEALSPGGLAILNADDPHVLGMASDVRGRVATFGQSETADYRVTEVHAAYPDRLTFSLRWNAGEIDVQTPFPGEHFWLPAAAAIVTALELGVPPEEVVAKTASFEPLANRCKVEAIDGGPQFIIDAAKAPWHSLNIAFEMVAKARAVRKRIVLGQISDYAGSSRKYRTAYGVARDIADEVIYTGDNAHRSRASQADRDSGRFLELRTPKDASDHIKQTAVPGELILLKSSANLHLERIALAWTHDVKCWIPACGKNEGCYTCGLYKVPFEEHKSFLANRRIERRKRRYERLLGGLGFRRRS</sequence>
<organism evidence="5 6">
    <name type="scientific">Mesorhizobium plurifarium</name>
    <dbReference type="NCBI Taxonomy" id="69974"/>
    <lineage>
        <taxon>Bacteria</taxon>
        <taxon>Pseudomonadati</taxon>
        <taxon>Pseudomonadota</taxon>
        <taxon>Alphaproteobacteria</taxon>
        <taxon>Hyphomicrobiales</taxon>
        <taxon>Phyllobacteriaceae</taxon>
        <taxon>Mesorhizobium</taxon>
    </lineage>
</organism>
<dbReference type="InterPro" id="IPR036565">
    <property type="entry name" value="Mur-like_cat_sf"/>
</dbReference>
<dbReference type="InterPro" id="IPR036615">
    <property type="entry name" value="Mur_ligase_C_dom_sf"/>
</dbReference>
<dbReference type="GO" id="GO:0005524">
    <property type="term" value="F:ATP binding"/>
    <property type="evidence" value="ECO:0007669"/>
    <property type="project" value="UniProtKB-KW"/>
</dbReference>
<dbReference type="Gene3D" id="3.40.1190.10">
    <property type="entry name" value="Mur-like, catalytic domain"/>
    <property type="match status" value="1"/>
</dbReference>
<evidence type="ECO:0000256" key="2">
    <source>
        <dbReference type="ARBA" id="ARBA00022741"/>
    </source>
</evidence>
<evidence type="ECO:0000313" key="5">
    <source>
        <dbReference type="EMBL" id="CDX60067.1"/>
    </source>
</evidence>
<evidence type="ECO:0000256" key="3">
    <source>
        <dbReference type="ARBA" id="ARBA00022840"/>
    </source>
</evidence>
<dbReference type="EMBL" id="CCND01000023">
    <property type="protein sequence ID" value="CDX60067.1"/>
    <property type="molecule type" value="Genomic_DNA"/>
</dbReference>
<dbReference type="SUPFAM" id="SSF53623">
    <property type="entry name" value="MurD-like peptide ligases, catalytic domain"/>
    <property type="match status" value="1"/>
</dbReference>
<evidence type="ECO:0000313" key="6">
    <source>
        <dbReference type="Proteomes" id="UP000182888"/>
    </source>
</evidence>
<dbReference type="PANTHER" id="PTHR43024">
    <property type="entry name" value="UDP-N-ACETYLMURAMOYL-TRIPEPTIDE--D-ALANYL-D-ALANINE LIGASE"/>
    <property type="match status" value="1"/>
</dbReference>
<dbReference type="Pfam" id="PF08245">
    <property type="entry name" value="Mur_ligase_M"/>
    <property type="match status" value="1"/>
</dbReference>
<keyword evidence="2" id="KW-0547">Nucleotide-binding</keyword>
<evidence type="ECO:0000256" key="1">
    <source>
        <dbReference type="ARBA" id="ARBA00022598"/>
    </source>
</evidence>
<reference evidence="6" key="1">
    <citation type="submission" date="2014-08" db="EMBL/GenBank/DDBJ databases">
        <authorList>
            <person name="Edwards T."/>
        </authorList>
    </citation>
    <scope>NUCLEOTIDE SEQUENCE [LARGE SCALE GENOMIC DNA]</scope>
</reference>
<dbReference type="InterPro" id="IPR013221">
    <property type="entry name" value="Mur_ligase_cen"/>
</dbReference>
<dbReference type="InterPro" id="IPR051046">
    <property type="entry name" value="MurCDEF_CellWall_CoF430Synth"/>
</dbReference>
<dbReference type="Proteomes" id="UP000182888">
    <property type="component" value="Unassembled WGS sequence"/>
</dbReference>
<protein>
    <submittedName>
        <fullName evidence="5">Mur ligase middle domain protein</fullName>
    </submittedName>
</protein>
<dbReference type="SUPFAM" id="SSF53244">
    <property type="entry name" value="MurD-like peptide ligases, peptide-binding domain"/>
    <property type="match status" value="1"/>
</dbReference>
<keyword evidence="3" id="KW-0067">ATP-binding</keyword>
<gene>
    <name evidence="5" type="ORF">MPL1032_30047</name>
</gene>
<name>A0A0K2W2J1_MESPL</name>
<dbReference type="GO" id="GO:0016881">
    <property type="term" value="F:acid-amino acid ligase activity"/>
    <property type="evidence" value="ECO:0007669"/>
    <property type="project" value="InterPro"/>
</dbReference>